<protein>
    <submittedName>
        <fullName evidence="2">Uncharacterized protein</fullName>
    </submittedName>
</protein>
<sequence>MDFALRFQRLAIQAEVKDDKAARQLVKAVKKHAPKLSNQLEALHMQGNCLLDAAVKFSNTNSKYEARMGQDGPSTASASPATQQDRASKVVHEDRACPIPGHIGHSMHECRALQKHIAQIGQQKQSRKQFAQVHVTHPVAPGSIMQEMRALRQEVERLQVHATPSVVPDVASGYAQSRQDARWPQQRPHYPRPQATSYAPPPAPVYNTNLPTQSSARAIYPPPRAGQVGSSLNCPPCPECGRNHPSYAVCYGRNYERFPHAAGHATHQATPQAHVTAAPVQDFVSNADLSWPPPMSMMTVGMSSAGLHATSEDALVSAATPVPFEASSTGADLYARGKGSLHADHASEQRSAASQPTANATVILPIGDLDEAALLQLRRTCPPASITVSVNVKTAAGLLARTPIFEEETHPVSAVSQMSAASNQVQPQVDQPKSPGEAERNAYLAKTASLYRLEEGFHLRYKGEYKAGFAKVLYDSCSEVRLLSQGYADAQGIQYKPCNLQIATSLGGTGSVVGMVDSPCMLC</sequence>
<feature type="region of interest" description="Disordered" evidence="1">
    <location>
        <begin position="411"/>
        <end position="438"/>
    </location>
</feature>
<accession>A0ABQ7GEI4</accession>
<dbReference type="Proteomes" id="UP000815325">
    <property type="component" value="Unassembled WGS sequence"/>
</dbReference>
<keyword evidence="3" id="KW-1185">Reference proteome</keyword>
<feature type="region of interest" description="Disordered" evidence="1">
    <location>
        <begin position="169"/>
        <end position="215"/>
    </location>
</feature>
<feature type="compositionally biased region" description="Polar residues" evidence="1">
    <location>
        <begin position="414"/>
        <end position="431"/>
    </location>
</feature>
<feature type="compositionally biased region" description="Polar residues" evidence="1">
    <location>
        <begin position="72"/>
        <end position="85"/>
    </location>
</feature>
<dbReference type="EMBL" id="MU069834">
    <property type="protein sequence ID" value="KAF5833021.1"/>
    <property type="molecule type" value="Genomic_DNA"/>
</dbReference>
<feature type="region of interest" description="Disordered" evidence="1">
    <location>
        <begin position="64"/>
        <end position="90"/>
    </location>
</feature>
<organism evidence="2 3">
    <name type="scientific">Dunaliella salina</name>
    <name type="common">Green alga</name>
    <name type="synonym">Protococcus salinus</name>
    <dbReference type="NCBI Taxonomy" id="3046"/>
    <lineage>
        <taxon>Eukaryota</taxon>
        <taxon>Viridiplantae</taxon>
        <taxon>Chlorophyta</taxon>
        <taxon>core chlorophytes</taxon>
        <taxon>Chlorophyceae</taxon>
        <taxon>CS clade</taxon>
        <taxon>Chlamydomonadales</taxon>
        <taxon>Dunaliellaceae</taxon>
        <taxon>Dunaliella</taxon>
    </lineage>
</organism>
<gene>
    <name evidence="2" type="ORF">DUNSADRAFT_10767</name>
</gene>
<comment type="caution">
    <text evidence="2">The sequence shown here is derived from an EMBL/GenBank/DDBJ whole genome shotgun (WGS) entry which is preliminary data.</text>
</comment>
<evidence type="ECO:0000256" key="1">
    <source>
        <dbReference type="SAM" id="MobiDB-lite"/>
    </source>
</evidence>
<reference evidence="2" key="1">
    <citation type="submission" date="2017-08" db="EMBL/GenBank/DDBJ databases">
        <authorList>
            <person name="Polle J.E."/>
            <person name="Barry K."/>
            <person name="Cushman J."/>
            <person name="Schmutz J."/>
            <person name="Tran D."/>
            <person name="Hathwaick L.T."/>
            <person name="Yim W.C."/>
            <person name="Jenkins J."/>
            <person name="Mckie-Krisberg Z.M."/>
            <person name="Prochnik S."/>
            <person name="Lindquist E."/>
            <person name="Dockter R.B."/>
            <person name="Adam C."/>
            <person name="Molina H."/>
            <person name="Bunkerborg J."/>
            <person name="Jin E."/>
            <person name="Buchheim M."/>
            <person name="Magnuson J."/>
        </authorList>
    </citation>
    <scope>NUCLEOTIDE SEQUENCE</scope>
    <source>
        <strain evidence="2">CCAP 19/18</strain>
    </source>
</reference>
<feature type="compositionally biased region" description="Polar residues" evidence="1">
    <location>
        <begin position="206"/>
        <end position="215"/>
    </location>
</feature>
<name>A0ABQ7GEI4_DUNSA</name>
<evidence type="ECO:0000313" key="3">
    <source>
        <dbReference type="Proteomes" id="UP000815325"/>
    </source>
</evidence>
<proteinExistence type="predicted"/>
<evidence type="ECO:0000313" key="2">
    <source>
        <dbReference type="EMBL" id="KAF5833021.1"/>
    </source>
</evidence>